<reference evidence="5" key="1">
    <citation type="submission" date="2013-10" db="EMBL/GenBank/DDBJ databases">
        <authorList>
            <person name="Schartl M."/>
            <person name="Warren W."/>
        </authorList>
    </citation>
    <scope>NUCLEOTIDE SEQUENCE [LARGE SCALE GENOMIC DNA]</scope>
    <source>
        <strain evidence="5">female</strain>
    </source>
</reference>
<dbReference type="PANTHER" id="PTHR15829:SF1">
    <property type="entry name" value="RHO FAMILY-INTERACTING CELL POLARIZATION REGULATOR 1"/>
    <property type="match status" value="1"/>
</dbReference>
<keyword evidence="5" id="KW-1185">Reference proteome</keyword>
<evidence type="ECO:0000259" key="3">
    <source>
        <dbReference type="Pfam" id="PF15903"/>
    </source>
</evidence>
<dbReference type="EMBL" id="AYCK01018624">
    <property type="status" value="NOT_ANNOTATED_CDS"/>
    <property type="molecule type" value="Genomic_DNA"/>
</dbReference>
<reference evidence="4" key="3">
    <citation type="submission" date="2025-09" db="UniProtKB">
        <authorList>
            <consortium name="Ensembl"/>
        </authorList>
    </citation>
    <scope>IDENTIFICATION</scope>
</reference>
<dbReference type="InterPro" id="IPR031780">
    <property type="entry name" value="FAM65_N"/>
</dbReference>
<dbReference type="Gene3D" id="1.25.10.10">
    <property type="entry name" value="Leucine-rich Repeat Variant"/>
    <property type="match status" value="1"/>
</dbReference>
<feature type="region of interest" description="Disordered" evidence="2">
    <location>
        <begin position="329"/>
        <end position="410"/>
    </location>
</feature>
<proteinExistence type="inferred from homology"/>
<dbReference type="SUPFAM" id="SSF48371">
    <property type="entry name" value="ARM repeat"/>
    <property type="match status" value="1"/>
</dbReference>
<dbReference type="Pfam" id="PF15903">
    <property type="entry name" value="PL48"/>
    <property type="match status" value="1"/>
</dbReference>
<evidence type="ECO:0000256" key="1">
    <source>
        <dbReference type="ARBA" id="ARBA00005744"/>
    </source>
</evidence>
<reference evidence="4" key="2">
    <citation type="submission" date="2025-08" db="UniProtKB">
        <authorList>
            <consortium name="Ensembl"/>
        </authorList>
    </citation>
    <scope>IDENTIFICATION</scope>
</reference>
<sequence length="1041" mass="116023">MSLSVRPVRRITSRSITRSQSFTGVNTQEKCYRNLSVFSTPGICRKSSRASGLFTMSTKANPPPKVPQPERLDEVYNALKKGLQSYLHVYQMDLENINRQIRVSKRNSRLGFLYELDKQVKVIERYITKLEFHLSKVEEFYETYCLHRKLRDGAHKIMKAYTANPGSKEAKESLGEASKGYKECTEIMCVMENDFENQLGEFHIRLKGLAGFARLCAGDQYEIFMKYGRQRWKLRGRIEINAKQVWDSEETVFLPLINEFLSVKVTELKSLANHVVVGTVSCEMKDLFAPLTQVVAVDINDLGTLKLSLEVTWNPFDKDDQAALVNKTPTVSSNILRQPGTPPARSQPFPIHDSPDGEVQEPPWSTSDSSDDSSGRQSTSGIEPASFSSPQPEVHYSPPPSEIPNGSSTLKASGIQFPYVADSPSMMEEEPVTNGLLEELDLVGTISPSPGHGQSYSRSLSHISESSTDGFVDSSVGDSGDLTSLMSGISINDIEIPCRRSEPASPSLMHTDIPPSLCVVEEIPDVSPIPDPLIHPHEESFFPQSERDELSRFYPDLEYTNPSTTSRNGTYRAQKVLVEEDRPCVGASWLLGGSDSVVDSELEDALEILLSSLDDYRGQFPELQTLEQNLRLLQVTLKGNSHSRSASLASLSVESALGSFDFLSDCEEEEEKMSSRKMRNGRSVNTSQLCYKRCRREHGGWDSPPLLHSPLTTSCATLDSSLVIHLKNCTTQLLRLGMFGPLRCGEMYALDKLLRETRVFEIILRIVRDNPNRPRQPAEVIPELGHCFGALSLWEQSTECGTVYCVSVENFLSTLSTSYSSMPHGGSDAGGGLVFLYLVEQILDQRLLRRGNTGKGIITVFQLWSYLESNGITDMETHISELAEEVFLVQSLRSTDLNVIMNTLRRPPERSLRRGELHAVANLLKDPRRKVSTSASTLLRGLTAQPTQREQALVHCLELLEDENIDTRVCGCKALACLKAKESIEQLVYICQTDKEDVRDAAKQALLTLGEEGKMAYRHVEISQDSLPRLFAPGSMASTAF</sequence>
<dbReference type="PANTHER" id="PTHR15829">
    <property type="entry name" value="PROTEIN KINASE PKN/PRK1, EFFECTOR"/>
    <property type="match status" value="1"/>
</dbReference>
<dbReference type="EMBL" id="AYCK01018623">
    <property type="status" value="NOT_ANNOTATED_CDS"/>
    <property type="molecule type" value="Genomic_DNA"/>
</dbReference>
<dbReference type="AlphaFoldDB" id="A0A087X6Z0"/>
<protein>
    <submittedName>
        <fullName evidence="4">RHO family interacting cell polarization regulator 1</fullName>
    </submittedName>
</protein>
<evidence type="ECO:0000313" key="5">
    <source>
        <dbReference type="Proteomes" id="UP000028760"/>
    </source>
</evidence>
<dbReference type="Proteomes" id="UP000028760">
    <property type="component" value="Unassembled WGS sequence"/>
</dbReference>
<dbReference type="EMBL" id="AYCK01018622">
    <property type="status" value="NOT_ANNOTATED_CDS"/>
    <property type="molecule type" value="Genomic_DNA"/>
</dbReference>
<dbReference type="STRING" id="48698.ENSPFOP00000001543"/>
<comment type="similarity">
    <text evidence="1">Belongs to the RIPOR family.</text>
</comment>
<feature type="domain" description="FAM65 N-terminal" evidence="3">
    <location>
        <begin position="16"/>
        <end position="330"/>
    </location>
</feature>
<dbReference type="EMBL" id="AYCK01018625">
    <property type="status" value="NOT_ANNOTATED_CDS"/>
    <property type="molecule type" value="Genomic_DNA"/>
</dbReference>
<organism evidence="4 5">
    <name type="scientific">Poecilia formosa</name>
    <name type="common">Amazon molly</name>
    <name type="synonym">Limia formosa</name>
    <dbReference type="NCBI Taxonomy" id="48698"/>
    <lineage>
        <taxon>Eukaryota</taxon>
        <taxon>Metazoa</taxon>
        <taxon>Chordata</taxon>
        <taxon>Craniata</taxon>
        <taxon>Vertebrata</taxon>
        <taxon>Euteleostomi</taxon>
        <taxon>Actinopterygii</taxon>
        <taxon>Neopterygii</taxon>
        <taxon>Teleostei</taxon>
        <taxon>Neoteleostei</taxon>
        <taxon>Acanthomorphata</taxon>
        <taxon>Ovalentaria</taxon>
        <taxon>Atherinomorphae</taxon>
        <taxon>Cyprinodontiformes</taxon>
        <taxon>Poeciliidae</taxon>
        <taxon>Poeciliinae</taxon>
        <taxon>Poecilia</taxon>
    </lineage>
</organism>
<dbReference type="OMA" id="LPCIFGP"/>
<dbReference type="eggNOG" id="ENOG502QQ7T">
    <property type="taxonomic scope" value="Eukaryota"/>
</dbReference>
<dbReference type="InterPro" id="IPR026136">
    <property type="entry name" value="RIPOR3"/>
</dbReference>
<name>A0A087X6Z0_POEFO</name>
<evidence type="ECO:0000313" key="4">
    <source>
        <dbReference type="Ensembl" id="ENSPFOP00000001543.2"/>
    </source>
</evidence>
<dbReference type="GeneTree" id="ENSGT00940000153717"/>
<dbReference type="EMBL" id="AYCK01018626">
    <property type="status" value="NOT_ANNOTATED_CDS"/>
    <property type="molecule type" value="Genomic_DNA"/>
</dbReference>
<dbReference type="InterPro" id="IPR011989">
    <property type="entry name" value="ARM-like"/>
</dbReference>
<dbReference type="InterPro" id="IPR016024">
    <property type="entry name" value="ARM-type_fold"/>
</dbReference>
<accession>A0A087X6Z0</accession>
<dbReference type="EMBL" id="AYCK01018621">
    <property type="status" value="NOT_ANNOTATED_CDS"/>
    <property type="molecule type" value="Genomic_DNA"/>
</dbReference>
<dbReference type="Ensembl" id="ENSPFOT00000001546.2">
    <property type="protein sequence ID" value="ENSPFOP00000001543.2"/>
    <property type="gene ID" value="ENSPFOG00000001483.2"/>
</dbReference>
<evidence type="ECO:0000256" key="2">
    <source>
        <dbReference type="SAM" id="MobiDB-lite"/>
    </source>
</evidence>